<keyword evidence="3" id="KW-1185">Reference proteome</keyword>
<name>A0A2Z5G455_9BACT</name>
<proteinExistence type="predicted"/>
<evidence type="ECO:0000313" key="3">
    <source>
        <dbReference type="Proteomes" id="UP000253606"/>
    </source>
</evidence>
<organism evidence="2 3">
    <name type="scientific">Acidisarcina polymorpha</name>
    <dbReference type="NCBI Taxonomy" id="2211140"/>
    <lineage>
        <taxon>Bacteria</taxon>
        <taxon>Pseudomonadati</taxon>
        <taxon>Acidobacteriota</taxon>
        <taxon>Terriglobia</taxon>
        <taxon>Terriglobales</taxon>
        <taxon>Acidobacteriaceae</taxon>
        <taxon>Acidisarcina</taxon>
    </lineage>
</organism>
<evidence type="ECO:0000256" key="1">
    <source>
        <dbReference type="SAM" id="Phobius"/>
    </source>
</evidence>
<reference evidence="2 3" key="1">
    <citation type="journal article" date="2018" name="Front. Microbiol.">
        <title>Hydrolytic Capabilities as a Key to Environmental Success: Chitinolytic and Cellulolytic Acidobacteria From Acidic Sub-arctic Soils and Boreal Peatlands.</title>
        <authorList>
            <person name="Belova S.E."/>
            <person name="Ravin N.V."/>
            <person name="Pankratov T.A."/>
            <person name="Rakitin A.L."/>
            <person name="Ivanova A.A."/>
            <person name="Beletsky A.V."/>
            <person name="Mardanov A.V."/>
            <person name="Sinninghe Damste J.S."/>
            <person name="Dedysh S.N."/>
        </authorList>
    </citation>
    <scope>NUCLEOTIDE SEQUENCE [LARGE SCALE GENOMIC DNA]</scope>
    <source>
        <strain evidence="2 3">SBC82</strain>
    </source>
</reference>
<dbReference type="KEGG" id="abas:ACPOL_4705"/>
<dbReference type="Proteomes" id="UP000253606">
    <property type="component" value="Chromosome"/>
</dbReference>
<keyword evidence="1" id="KW-1133">Transmembrane helix</keyword>
<evidence type="ECO:0000313" key="2">
    <source>
        <dbReference type="EMBL" id="AXC13973.1"/>
    </source>
</evidence>
<keyword evidence="1" id="KW-0812">Transmembrane</keyword>
<dbReference type="RefSeq" id="WP_114208853.1">
    <property type="nucleotide sequence ID" value="NZ_CP030840.1"/>
</dbReference>
<accession>A0A2Z5G455</accession>
<feature type="transmembrane region" description="Helical" evidence="1">
    <location>
        <begin position="18"/>
        <end position="39"/>
    </location>
</feature>
<protein>
    <submittedName>
        <fullName evidence="2">Uncharacterized protein</fullName>
    </submittedName>
</protein>
<dbReference type="OrthoDB" id="9900832at2"/>
<gene>
    <name evidence="2" type="ORF">ACPOL_4705</name>
</gene>
<sequence length="82" mass="9701">MLALIYAYLCVPRGLKFIVRWLAMLFVIAVFGLVCLLFYRILITMPDHPDGFFRRDSHSPMSPDSIRYHPHHVVTLRRVRED</sequence>
<keyword evidence="1" id="KW-0472">Membrane</keyword>
<dbReference type="EMBL" id="CP030840">
    <property type="protein sequence ID" value="AXC13973.1"/>
    <property type="molecule type" value="Genomic_DNA"/>
</dbReference>
<dbReference type="AlphaFoldDB" id="A0A2Z5G455"/>